<gene>
    <name evidence="1" type="ORF">E37-7F_41</name>
</gene>
<sequence length="259" mass="29760">MKFSPLQTGIVDHAVSLVVSACEKTFTDNLVCITLKGSTIKGDFFPGYSDLDFHVFLKPEVMDGEKCPKVEGAIRFQKAFGNVNPEDFGVSQFQIYFINSKKYPSDWLPPVKGTYKIIWGKLPSTAREMDDLIYLHQAKQFLTSVEADRKKIVERFVDKTNTQIPQIVRLLGAVLKSYMYSVSMLLTLKPRMILRTKLDKLIQIIEEGIESKGHFSKYFDYVSNWNRLLGGPDQIRDAFREGTKALDEIICWYNNYQDK</sequence>
<accession>G9BAR8</accession>
<dbReference type="EMBL" id="HQ214611">
    <property type="protein sequence ID" value="ADQ54424.1"/>
    <property type="molecule type" value="Genomic_DNA"/>
</dbReference>
<proteinExistence type="predicted"/>
<reference evidence="1" key="1">
    <citation type="journal article" date="2012" name="Environ. Microbiol.">
        <title>Genetic structure of three fosmid-fragments encoding 16S rRNA genes of the Miscellaneous Crenarchaeotic Group (MCG): implications for physiology and evolution of marine sedimentary archaea.</title>
        <authorList>
            <person name="Li P.Y."/>
            <person name="Xie B.B."/>
            <person name="Zhang X.Y."/>
            <person name="Qin Q.L."/>
            <person name="Dang H.Y."/>
            <person name="Wang X.M."/>
            <person name="Chen X.L."/>
            <person name="Yu J."/>
            <person name="Zhang Y.Z."/>
        </authorList>
    </citation>
    <scope>NUCLEOTIDE SEQUENCE</scope>
</reference>
<evidence type="ECO:0000313" key="1">
    <source>
        <dbReference type="EMBL" id="ADQ54424.1"/>
    </source>
</evidence>
<dbReference type="AlphaFoldDB" id="G9BAR8"/>
<organism evidence="1">
    <name type="scientific">uncultured marine crenarchaeote E37-7F</name>
    <dbReference type="NCBI Taxonomy" id="907717"/>
    <lineage>
        <taxon>Archaea</taxon>
        <taxon>Candidatus Bathyarchaeota</taxon>
        <taxon>environmental samples</taxon>
    </lineage>
</organism>
<evidence type="ECO:0008006" key="2">
    <source>
        <dbReference type="Google" id="ProtNLM"/>
    </source>
</evidence>
<protein>
    <recommendedName>
        <fullName evidence="2">Polymerase nucleotidyl transferase domain-containing protein</fullName>
    </recommendedName>
</protein>
<name>G9BAR8_9ARCH</name>